<keyword evidence="2" id="KW-1185">Reference proteome</keyword>
<gene>
    <name evidence="1" type="ORF">T10_7342</name>
</gene>
<sequence>MFQQLSNIFKWAKCQLYRPFIRQTFQHSLIYRYVSHLGRNDVNWSEEIRNHEWTWSHVARLRISRDIAEFTYGTKI</sequence>
<accession>A0A0V1MTB7</accession>
<protein>
    <submittedName>
        <fullName evidence="1">Uncharacterized protein</fullName>
    </submittedName>
</protein>
<reference evidence="1 2" key="1">
    <citation type="submission" date="2015-01" db="EMBL/GenBank/DDBJ databases">
        <title>Evolution of Trichinella species and genotypes.</title>
        <authorList>
            <person name="Korhonen P.K."/>
            <person name="Edoardo P."/>
            <person name="Giuseppe L.R."/>
            <person name="Gasser R.B."/>
        </authorList>
    </citation>
    <scope>NUCLEOTIDE SEQUENCE [LARGE SCALE GENOMIC DNA]</scope>
    <source>
        <strain evidence="1">ISS1980</strain>
    </source>
</reference>
<dbReference type="EMBL" id="JYDO01000045">
    <property type="protein sequence ID" value="KRZ74803.1"/>
    <property type="molecule type" value="Genomic_DNA"/>
</dbReference>
<organism evidence="1 2">
    <name type="scientific">Trichinella papuae</name>
    <dbReference type="NCBI Taxonomy" id="268474"/>
    <lineage>
        <taxon>Eukaryota</taxon>
        <taxon>Metazoa</taxon>
        <taxon>Ecdysozoa</taxon>
        <taxon>Nematoda</taxon>
        <taxon>Enoplea</taxon>
        <taxon>Dorylaimia</taxon>
        <taxon>Trichinellida</taxon>
        <taxon>Trichinellidae</taxon>
        <taxon>Trichinella</taxon>
    </lineage>
</organism>
<dbReference type="Proteomes" id="UP000054843">
    <property type="component" value="Unassembled WGS sequence"/>
</dbReference>
<dbReference type="AlphaFoldDB" id="A0A0V1MTB7"/>
<comment type="caution">
    <text evidence="1">The sequence shown here is derived from an EMBL/GenBank/DDBJ whole genome shotgun (WGS) entry which is preliminary data.</text>
</comment>
<name>A0A0V1MTB7_9BILA</name>
<proteinExistence type="predicted"/>
<evidence type="ECO:0000313" key="1">
    <source>
        <dbReference type="EMBL" id="KRZ74803.1"/>
    </source>
</evidence>
<evidence type="ECO:0000313" key="2">
    <source>
        <dbReference type="Proteomes" id="UP000054843"/>
    </source>
</evidence>